<dbReference type="EMBL" id="AFPY01000058">
    <property type="protein sequence ID" value="EGQ18218.1"/>
    <property type="molecule type" value="Genomic_DNA"/>
</dbReference>
<proteinExistence type="predicted"/>
<dbReference type="HOGENOM" id="CLU_3281541_0_0_10"/>
<dbReference type="Proteomes" id="UP000004123">
    <property type="component" value="Unassembled WGS sequence"/>
</dbReference>
<evidence type="ECO:0000313" key="2">
    <source>
        <dbReference type="Proteomes" id="UP000004123"/>
    </source>
</evidence>
<reference evidence="1 2" key="1">
    <citation type="submission" date="2011-04" db="EMBL/GenBank/DDBJ databases">
        <authorList>
            <person name="Muzny D."/>
            <person name="Qin X."/>
            <person name="Deng J."/>
            <person name="Jiang H."/>
            <person name="Liu Y."/>
            <person name="Qu J."/>
            <person name="Song X.-Z."/>
            <person name="Zhang L."/>
            <person name="Thornton R."/>
            <person name="Coyle M."/>
            <person name="Francisco L."/>
            <person name="Jackson L."/>
            <person name="Javaid M."/>
            <person name="Korchina V."/>
            <person name="Kovar C."/>
            <person name="Mata R."/>
            <person name="Mathew T."/>
            <person name="Ngo R."/>
            <person name="Nguyen L."/>
            <person name="Nguyen N."/>
            <person name="Okwuonu G."/>
            <person name="Ongeri F."/>
            <person name="Pham C."/>
            <person name="Simmons D."/>
            <person name="Wilczek-Boney K."/>
            <person name="Hale W."/>
            <person name="Jakkamsetti A."/>
            <person name="Pham P."/>
            <person name="Ruth R."/>
            <person name="San Lucas F."/>
            <person name="Warren J."/>
            <person name="Zhang J."/>
            <person name="Zhao Z."/>
            <person name="Zhou C."/>
            <person name="Zhu D."/>
            <person name="Lee S."/>
            <person name="Bess C."/>
            <person name="Blankenburg K."/>
            <person name="Forbes L."/>
            <person name="Fu Q."/>
            <person name="Gubbala S."/>
            <person name="Hirani K."/>
            <person name="Jayaseelan J.C."/>
            <person name="Lara F."/>
            <person name="Munidasa M."/>
            <person name="Palculict T."/>
            <person name="Patil S."/>
            <person name="Pu L.-L."/>
            <person name="Saada N."/>
            <person name="Tang L."/>
            <person name="Weissenberger G."/>
            <person name="Zhu Y."/>
            <person name="Hemphill L."/>
            <person name="Shang Y."/>
            <person name="Youmans B."/>
            <person name="Ayvaz T."/>
            <person name="Ross M."/>
            <person name="Santibanez J."/>
            <person name="Aqrawi P."/>
            <person name="Gross S."/>
            <person name="Joshi V."/>
            <person name="Fowler G."/>
            <person name="Nazareth L."/>
            <person name="Reid J."/>
            <person name="Worley K."/>
            <person name="Petrosino J."/>
            <person name="Highlander S."/>
            <person name="Gibbs R."/>
        </authorList>
    </citation>
    <scope>NUCLEOTIDE SEQUENCE [LARGE SCALE GENOMIC DNA]</scope>
    <source>
        <strain evidence="1 2">ATCC 700821</strain>
    </source>
</reference>
<gene>
    <name evidence="1" type="ORF">HMPREF9144_1221</name>
</gene>
<feature type="non-terminal residue" evidence="1">
    <location>
        <position position="41"/>
    </location>
</feature>
<name>F9DHT1_9BACT</name>
<comment type="caution">
    <text evidence="1">The sequence shown here is derived from an EMBL/GenBank/DDBJ whole genome shotgun (WGS) entry which is preliminary data.</text>
</comment>
<accession>F9DHT1</accession>
<dbReference type="AlphaFoldDB" id="F9DHT1"/>
<sequence length="41" mass="4974">MKYSTQSQFAINKNTLLSSRPYSNLFEEKQDYIFHILLKYI</sequence>
<organism evidence="1 2">
    <name type="scientific">Prevotella pallens ATCC 700821</name>
    <dbReference type="NCBI Taxonomy" id="997353"/>
    <lineage>
        <taxon>Bacteria</taxon>
        <taxon>Pseudomonadati</taxon>
        <taxon>Bacteroidota</taxon>
        <taxon>Bacteroidia</taxon>
        <taxon>Bacteroidales</taxon>
        <taxon>Prevotellaceae</taxon>
        <taxon>Prevotella</taxon>
    </lineage>
</organism>
<protein>
    <submittedName>
        <fullName evidence="1">Uncharacterized protein</fullName>
    </submittedName>
</protein>
<evidence type="ECO:0000313" key="1">
    <source>
        <dbReference type="EMBL" id="EGQ18218.1"/>
    </source>
</evidence>